<gene>
    <name evidence="1" type="ORF">E2C01_035508</name>
</gene>
<sequence length="76" mass="8868">MNIEQKFSGRCSFMKWATKHLETPGSKDMEYRFQAGRRLQYTHTVDWSTHRLPTPAALPSHCAPNIVHVQESGRRR</sequence>
<proteinExistence type="predicted"/>
<organism evidence="1 2">
    <name type="scientific">Portunus trituberculatus</name>
    <name type="common">Swimming crab</name>
    <name type="synonym">Neptunus trituberculatus</name>
    <dbReference type="NCBI Taxonomy" id="210409"/>
    <lineage>
        <taxon>Eukaryota</taxon>
        <taxon>Metazoa</taxon>
        <taxon>Ecdysozoa</taxon>
        <taxon>Arthropoda</taxon>
        <taxon>Crustacea</taxon>
        <taxon>Multicrustacea</taxon>
        <taxon>Malacostraca</taxon>
        <taxon>Eumalacostraca</taxon>
        <taxon>Eucarida</taxon>
        <taxon>Decapoda</taxon>
        <taxon>Pleocyemata</taxon>
        <taxon>Brachyura</taxon>
        <taxon>Eubrachyura</taxon>
        <taxon>Portunoidea</taxon>
        <taxon>Portunidae</taxon>
        <taxon>Portuninae</taxon>
        <taxon>Portunus</taxon>
    </lineage>
</organism>
<name>A0A5B7F3D0_PORTR</name>
<keyword evidence="2" id="KW-1185">Reference proteome</keyword>
<comment type="caution">
    <text evidence="1">The sequence shown here is derived from an EMBL/GenBank/DDBJ whole genome shotgun (WGS) entry which is preliminary data.</text>
</comment>
<accession>A0A5B7F3D0</accession>
<evidence type="ECO:0000313" key="1">
    <source>
        <dbReference type="EMBL" id="MPC41900.1"/>
    </source>
</evidence>
<dbReference type="Proteomes" id="UP000324222">
    <property type="component" value="Unassembled WGS sequence"/>
</dbReference>
<reference evidence="1 2" key="1">
    <citation type="submission" date="2019-05" db="EMBL/GenBank/DDBJ databases">
        <title>Another draft genome of Portunus trituberculatus and its Hox gene families provides insights of decapod evolution.</title>
        <authorList>
            <person name="Jeong J.-H."/>
            <person name="Song I."/>
            <person name="Kim S."/>
            <person name="Choi T."/>
            <person name="Kim D."/>
            <person name="Ryu S."/>
            <person name="Kim W."/>
        </authorList>
    </citation>
    <scope>NUCLEOTIDE SEQUENCE [LARGE SCALE GENOMIC DNA]</scope>
    <source>
        <tissue evidence="1">Muscle</tissue>
    </source>
</reference>
<evidence type="ECO:0000313" key="2">
    <source>
        <dbReference type="Proteomes" id="UP000324222"/>
    </source>
</evidence>
<protein>
    <submittedName>
        <fullName evidence="1">Uncharacterized protein</fullName>
    </submittedName>
</protein>
<dbReference type="EMBL" id="VSRR010005228">
    <property type="protein sequence ID" value="MPC41900.1"/>
    <property type="molecule type" value="Genomic_DNA"/>
</dbReference>
<dbReference type="AlphaFoldDB" id="A0A5B7F3D0"/>